<dbReference type="EMBL" id="VUND01000001">
    <property type="protein sequence ID" value="MST60040.1"/>
    <property type="molecule type" value="Genomic_DNA"/>
</dbReference>
<dbReference type="Proteomes" id="UP000434342">
    <property type="component" value="Unassembled WGS sequence"/>
</dbReference>
<dbReference type="RefSeq" id="WP_154540121.1">
    <property type="nucleotide sequence ID" value="NZ_VUND01000001.1"/>
</dbReference>
<sequence length="138" mass="15076">MLVSGHGGALEYDLMTRTRFTLSDLGGGLPARALLAFVSHLPPDSATCREVRGDSEDEVRWQEPSLVPMLLAEIADTAHYVSWEVAQANSRHDLRSRLPRPIERPGVAANGDSRTYGSGAIPVSDFDDWWNGGTDGQR</sequence>
<evidence type="ECO:0000313" key="3">
    <source>
        <dbReference type="Proteomes" id="UP000434342"/>
    </source>
</evidence>
<name>A0A6N7WTM4_9ACTN</name>
<organism evidence="2 3">
    <name type="scientific">Parafannyhessea umbonata</name>
    <dbReference type="NCBI Taxonomy" id="604330"/>
    <lineage>
        <taxon>Bacteria</taxon>
        <taxon>Bacillati</taxon>
        <taxon>Actinomycetota</taxon>
        <taxon>Coriobacteriia</taxon>
        <taxon>Coriobacteriales</taxon>
        <taxon>Atopobiaceae</taxon>
        <taxon>Parafannyhessea</taxon>
    </lineage>
</organism>
<dbReference type="AlphaFoldDB" id="A0A6N7WTM4"/>
<evidence type="ECO:0000313" key="2">
    <source>
        <dbReference type="EMBL" id="MST60040.1"/>
    </source>
</evidence>
<accession>A0A6N7WTM4</accession>
<proteinExistence type="predicted"/>
<evidence type="ECO:0000256" key="1">
    <source>
        <dbReference type="SAM" id="MobiDB-lite"/>
    </source>
</evidence>
<protein>
    <submittedName>
        <fullName evidence="2">Uncharacterized protein</fullName>
    </submittedName>
</protein>
<comment type="caution">
    <text evidence="2">The sequence shown here is derived from an EMBL/GenBank/DDBJ whole genome shotgun (WGS) entry which is preliminary data.</text>
</comment>
<feature type="region of interest" description="Disordered" evidence="1">
    <location>
        <begin position="96"/>
        <end position="120"/>
    </location>
</feature>
<gene>
    <name evidence="2" type="ORF">FYJ69_03790</name>
</gene>
<reference evidence="2 3" key="1">
    <citation type="submission" date="2019-08" db="EMBL/GenBank/DDBJ databases">
        <title>In-depth cultivation of the pig gut microbiome towards novel bacterial diversity and tailored functional studies.</title>
        <authorList>
            <person name="Wylensek D."/>
            <person name="Hitch T.C.A."/>
            <person name="Clavel T."/>
        </authorList>
    </citation>
    <scope>NUCLEOTIDE SEQUENCE [LARGE SCALE GENOMIC DNA]</scope>
    <source>
        <strain evidence="2 3">WB01_CNA04</strain>
    </source>
</reference>